<sequence>MKTRPGRDSQKLEEGDFVLIGPDQYRLLQWPLARILELYPGRDRKERVALVKTQEGEYVRPVQRLYKLEIDKDIANEIRISSRGRYLHQLKKKTKKKLIYLNICK</sequence>
<reference evidence="2 3" key="1">
    <citation type="submission" date="2022-03" db="EMBL/GenBank/DDBJ databases">
        <title>A chromosomal length assembly of Cordylochernes scorpioides.</title>
        <authorList>
            <person name="Zeh D."/>
            <person name="Zeh J."/>
        </authorList>
    </citation>
    <scope>NUCLEOTIDE SEQUENCE [LARGE SCALE GENOMIC DNA]</scope>
    <source>
        <strain evidence="2">IN4F17</strain>
        <tissue evidence="2">Whole Body</tissue>
    </source>
</reference>
<organism evidence="2 3">
    <name type="scientific">Cordylochernes scorpioides</name>
    <dbReference type="NCBI Taxonomy" id="51811"/>
    <lineage>
        <taxon>Eukaryota</taxon>
        <taxon>Metazoa</taxon>
        <taxon>Ecdysozoa</taxon>
        <taxon>Arthropoda</taxon>
        <taxon>Chelicerata</taxon>
        <taxon>Arachnida</taxon>
        <taxon>Pseudoscorpiones</taxon>
        <taxon>Cheliferoidea</taxon>
        <taxon>Chernetidae</taxon>
        <taxon>Cordylochernes</taxon>
    </lineage>
</organism>
<evidence type="ECO:0000313" key="3">
    <source>
        <dbReference type="Proteomes" id="UP001235939"/>
    </source>
</evidence>
<feature type="domain" description="DUF5641" evidence="1">
    <location>
        <begin position="8"/>
        <end position="68"/>
    </location>
</feature>
<dbReference type="EMBL" id="CP092886">
    <property type="protein sequence ID" value="UYV84480.1"/>
    <property type="molecule type" value="Genomic_DNA"/>
</dbReference>
<evidence type="ECO:0000259" key="1">
    <source>
        <dbReference type="Pfam" id="PF18701"/>
    </source>
</evidence>
<accession>A0ABY6LY73</accession>
<protein>
    <recommendedName>
        <fullName evidence="1">DUF5641 domain-containing protein</fullName>
    </recommendedName>
</protein>
<proteinExistence type="predicted"/>
<keyword evidence="3" id="KW-1185">Reference proteome</keyword>
<gene>
    <name evidence="2" type="ORF">LAZ67_X002349</name>
</gene>
<name>A0ABY6LY73_9ARAC</name>
<dbReference type="Pfam" id="PF18701">
    <property type="entry name" value="DUF5641"/>
    <property type="match status" value="1"/>
</dbReference>
<dbReference type="Proteomes" id="UP001235939">
    <property type="component" value="Chromosome X"/>
</dbReference>
<evidence type="ECO:0000313" key="2">
    <source>
        <dbReference type="EMBL" id="UYV84480.1"/>
    </source>
</evidence>
<dbReference type="InterPro" id="IPR040676">
    <property type="entry name" value="DUF5641"/>
</dbReference>